<dbReference type="EMBL" id="GEBQ01019464">
    <property type="protein sequence ID" value="JAT20513.1"/>
    <property type="molecule type" value="Transcribed_RNA"/>
</dbReference>
<gene>
    <name evidence="2" type="ORF">g.34917</name>
</gene>
<feature type="region of interest" description="Disordered" evidence="1">
    <location>
        <begin position="1"/>
        <end position="116"/>
    </location>
</feature>
<feature type="compositionally biased region" description="Low complexity" evidence="1">
    <location>
        <begin position="89"/>
        <end position="100"/>
    </location>
</feature>
<reference evidence="2" key="1">
    <citation type="submission" date="2015-11" db="EMBL/GenBank/DDBJ databases">
        <title>De novo transcriptome assembly of four potential Pierce s Disease insect vectors from Arizona vineyards.</title>
        <authorList>
            <person name="Tassone E.E."/>
        </authorList>
    </citation>
    <scope>NUCLEOTIDE SEQUENCE</scope>
</reference>
<sequence length="628" mass="65661">PGQQGVGGYPGQQGVGGYPGQQGVGGYPGQQGVGGYPGQQGVGGYPGQQGVGGYPGQQGVGGYPGQQGGYQQSSYPVQPGGYPQQTSYQGHNFQGQQNFGYPNSGGNFGGYPHGQNQGFGSYSSGGFGGSYPGGQSYPGYGGGSYGGSPFGHSNSYGGSPFTTGFGGNSHGGSFGGNPHYSPNNFGYSNNPGYFGSQKQSWFGGGGGGYNNYGYHKKSRFGGLPIPIPIPIPIPFGGFGGFGGRSHNHNVVNSFVKNKTINTSDNETTAVYILNNSTVTPCTTDQFIYDSLNVTVMSCTAGNCTAIKVFTTTNVTGEIVEHSAGITMCLEPNATYSSYADNINPTVSDLHHYWMKVCKVNNNATMTENTTSPATNTVDVVETILNETVISTNNETVPSVQANSSEILETTTESSVVVDSTSAPPKLPNFTLNESSSPLNNSLCEIFDCSWVEMCLPPVQIADRCDKPECSSMRTDYQPCVRIKMCTSASTPISTFATLNTTISRIDQFENITRVNDVANLTLISYIPPSLPANCSEGASDPACQPQLIIPPSLPANCSEGALDPTCQPPLIIPQEVCAPSNSTDATEGGSMSLRINGTLCVPPLILDDTESSSVDLTTTEPSSTTPLR</sequence>
<protein>
    <submittedName>
        <fullName evidence="2">Uncharacterized protein</fullName>
    </submittedName>
</protein>
<organism evidence="2">
    <name type="scientific">Graphocephala atropunctata</name>
    <dbReference type="NCBI Taxonomy" id="36148"/>
    <lineage>
        <taxon>Eukaryota</taxon>
        <taxon>Metazoa</taxon>
        <taxon>Ecdysozoa</taxon>
        <taxon>Arthropoda</taxon>
        <taxon>Hexapoda</taxon>
        <taxon>Insecta</taxon>
        <taxon>Pterygota</taxon>
        <taxon>Neoptera</taxon>
        <taxon>Paraneoptera</taxon>
        <taxon>Hemiptera</taxon>
        <taxon>Auchenorrhyncha</taxon>
        <taxon>Membracoidea</taxon>
        <taxon>Cicadellidae</taxon>
        <taxon>Cicadellinae</taxon>
        <taxon>Cicadellini</taxon>
        <taxon>Graphocephala</taxon>
    </lineage>
</organism>
<accession>A0A1B6L9Z4</accession>
<feature type="compositionally biased region" description="Gly residues" evidence="1">
    <location>
        <begin position="1"/>
        <end position="68"/>
    </location>
</feature>
<evidence type="ECO:0000256" key="1">
    <source>
        <dbReference type="SAM" id="MobiDB-lite"/>
    </source>
</evidence>
<feature type="non-terminal residue" evidence="2">
    <location>
        <position position="1"/>
    </location>
</feature>
<proteinExistence type="predicted"/>
<name>A0A1B6L9Z4_9HEMI</name>
<evidence type="ECO:0000313" key="2">
    <source>
        <dbReference type="EMBL" id="JAT20513.1"/>
    </source>
</evidence>
<dbReference type="AlphaFoldDB" id="A0A1B6L9Z4"/>